<dbReference type="OrthoDB" id="10021397at2759"/>
<feature type="transmembrane region" description="Helical" evidence="7">
    <location>
        <begin position="282"/>
        <end position="301"/>
    </location>
</feature>
<dbReference type="AlphaFoldDB" id="A0A1L9RTI6"/>
<feature type="transmembrane region" description="Helical" evidence="7">
    <location>
        <begin position="552"/>
        <end position="570"/>
    </location>
</feature>
<evidence type="ECO:0000256" key="6">
    <source>
        <dbReference type="SAM" id="MobiDB-lite"/>
    </source>
</evidence>
<dbReference type="InterPro" id="IPR020846">
    <property type="entry name" value="MFS_dom"/>
</dbReference>
<feature type="domain" description="Major facilitator superfamily (MFS) profile" evidence="8">
    <location>
        <begin position="88"/>
        <end position="575"/>
    </location>
</feature>
<dbReference type="PANTHER" id="PTHR23501:SF199">
    <property type="entry name" value="MFS EFFLUX TRANSPORTER INPD-RELATED"/>
    <property type="match status" value="1"/>
</dbReference>
<dbReference type="GO" id="GO:0022857">
    <property type="term" value="F:transmembrane transporter activity"/>
    <property type="evidence" value="ECO:0007669"/>
    <property type="project" value="InterPro"/>
</dbReference>
<comment type="similarity">
    <text evidence="2">Belongs to the major facilitator superfamily. TCR/Tet family.</text>
</comment>
<evidence type="ECO:0000313" key="9">
    <source>
        <dbReference type="EMBL" id="OJJ38168.1"/>
    </source>
</evidence>
<dbReference type="GO" id="GO:0005886">
    <property type="term" value="C:plasma membrane"/>
    <property type="evidence" value="ECO:0007669"/>
    <property type="project" value="TreeGrafter"/>
</dbReference>
<gene>
    <name evidence="9" type="ORF">ASPWEDRAFT_35745</name>
</gene>
<feature type="transmembrane region" description="Helical" evidence="7">
    <location>
        <begin position="178"/>
        <end position="198"/>
    </location>
</feature>
<feature type="transmembrane region" description="Helical" evidence="7">
    <location>
        <begin position="475"/>
        <end position="496"/>
    </location>
</feature>
<dbReference type="Pfam" id="PF07690">
    <property type="entry name" value="MFS_1"/>
    <property type="match status" value="1"/>
</dbReference>
<feature type="transmembrane region" description="Helical" evidence="7">
    <location>
        <begin position="354"/>
        <end position="375"/>
    </location>
</feature>
<dbReference type="RefSeq" id="XP_040691844.1">
    <property type="nucleotide sequence ID" value="XM_040834289.1"/>
</dbReference>
<organism evidence="9 10">
    <name type="scientific">Aspergillus wentii DTO 134E9</name>
    <dbReference type="NCBI Taxonomy" id="1073089"/>
    <lineage>
        <taxon>Eukaryota</taxon>
        <taxon>Fungi</taxon>
        <taxon>Dikarya</taxon>
        <taxon>Ascomycota</taxon>
        <taxon>Pezizomycotina</taxon>
        <taxon>Eurotiomycetes</taxon>
        <taxon>Eurotiomycetidae</taxon>
        <taxon>Eurotiales</taxon>
        <taxon>Aspergillaceae</taxon>
        <taxon>Aspergillus</taxon>
        <taxon>Aspergillus subgen. Cremei</taxon>
    </lineage>
</organism>
<dbReference type="Proteomes" id="UP000184383">
    <property type="component" value="Unassembled WGS sequence"/>
</dbReference>
<reference evidence="10" key="1">
    <citation type="journal article" date="2017" name="Genome Biol.">
        <title>Comparative genomics reveals high biological diversity and specific adaptations in the industrially and medically important fungal genus Aspergillus.</title>
        <authorList>
            <person name="de Vries R.P."/>
            <person name="Riley R."/>
            <person name="Wiebenga A."/>
            <person name="Aguilar-Osorio G."/>
            <person name="Amillis S."/>
            <person name="Uchima C.A."/>
            <person name="Anderluh G."/>
            <person name="Asadollahi M."/>
            <person name="Askin M."/>
            <person name="Barry K."/>
            <person name="Battaglia E."/>
            <person name="Bayram O."/>
            <person name="Benocci T."/>
            <person name="Braus-Stromeyer S.A."/>
            <person name="Caldana C."/>
            <person name="Canovas D."/>
            <person name="Cerqueira G.C."/>
            <person name="Chen F."/>
            <person name="Chen W."/>
            <person name="Choi C."/>
            <person name="Clum A."/>
            <person name="Dos Santos R.A."/>
            <person name="Damasio A.R."/>
            <person name="Diallinas G."/>
            <person name="Emri T."/>
            <person name="Fekete E."/>
            <person name="Flipphi M."/>
            <person name="Freyberg S."/>
            <person name="Gallo A."/>
            <person name="Gournas C."/>
            <person name="Habgood R."/>
            <person name="Hainaut M."/>
            <person name="Harispe M.L."/>
            <person name="Henrissat B."/>
            <person name="Hilden K.S."/>
            <person name="Hope R."/>
            <person name="Hossain A."/>
            <person name="Karabika E."/>
            <person name="Karaffa L."/>
            <person name="Karanyi Z."/>
            <person name="Krasevec N."/>
            <person name="Kuo A."/>
            <person name="Kusch H."/>
            <person name="LaButti K."/>
            <person name="Lagendijk E.L."/>
            <person name="Lapidus A."/>
            <person name="Levasseur A."/>
            <person name="Lindquist E."/>
            <person name="Lipzen A."/>
            <person name="Logrieco A.F."/>
            <person name="MacCabe A."/>
            <person name="Maekelae M.R."/>
            <person name="Malavazi I."/>
            <person name="Melin P."/>
            <person name="Meyer V."/>
            <person name="Mielnichuk N."/>
            <person name="Miskei M."/>
            <person name="Molnar A.P."/>
            <person name="Mule G."/>
            <person name="Ngan C.Y."/>
            <person name="Orejas M."/>
            <person name="Orosz E."/>
            <person name="Ouedraogo J.P."/>
            <person name="Overkamp K.M."/>
            <person name="Park H.-S."/>
            <person name="Perrone G."/>
            <person name="Piumi F."/>
            <person name="Punt P.J."/>
            <person name="Ram A.F."/>
            <person name="Ramon A."/>
            <person name="Rauscher S."/>
            <person name="Record E."/>
            <person name="Riano-Pachon D.M."/>
            <person name="Robert V."/>
            <person name="Roehrig J."/>
            <person name="Ruller R."/>
            <person name="Salamov A."/>
            <person name="Salih N.S."/>
            <person name="Samson R.A."/>
            <person name="Sandor E."/>
            <person name="Sanguinetti M."/>
            <person name="Schuetze T."/>
            <person name="Sepcic K."/>
            <person name="Shelest E."/>
            <person name="Sherlock G."/>
            <person name="Sophianopoulou V."/>
            <person name="Squina F.M."/>
            <person name="Sun H."/>
            <person name="Susca A."/>
            <person name="Todd R.B."/>
            <person name="Tsang A."/>
            <person name="Unkles S.E."/>
            <person name="van de Wiele N."/>
            <person name="van Rossen-Uffink D."/>
            <person name="Oliveira J.V."/>
            <person name="Vesth T.C."/>
            <person name="Visser J."/>
            <person name="Yu J.-H."/>
            <person name="Zhou M."/>
            <person name="Andersen M.R."/>
            <person name="Archer D.B."/>
            <person name="Baker S.E."/>
            <person name="Benoit I."/>
            <person name="Brakhage A.A."/>
            <person name="Braus G.H."/>
            <person name="Fischer R."/>
            <person name="Frisvad J.C."/>
            <person name="Goldman G.H."/>
            <person name="Houbraken J."/>
            <person name="Oakley B."/>
            <person name="Pocsi I."/>
            <person name="Scazzocchio C."/>
            <person name="Seiboth B."/>
            <person name="vanKuyk P.A."/>
            <person name="Wortman J."/>
            <person name="Dyer P.S."/>
            <person name="Grigoriev I.V."/>
        </authorList>
    </citation>
    <scope>NUCLEOTIDE SEQUENCE [LARGE SCALE GENOMIC DNA]</scope>
    <source>
        <strain evidence="10">DTO 134E9</strain>
    </source>
</reference>
<dbReference type="EMBL" id="KV878210">
    <property type="protein sequence ID" value="OJJ38168.1"/>
    <property type="molecule type" value="Genomic_DNA"/>
</dbReference>
<evidence type="ECO:0000313" key="10">
    <source>
        <dbReference type="Proteomes" id="UP000184383"/>
    </source>
</evidence>
<feature type="region of interest" description="Disordered" evidence="6">
    <location>
        <begin position="20"/>
        <end position="40"/>
    </location>
</feature>
<accession>A0A1L9RTI6</accession>
<evidence type="ECO:0000256" key="5">
    <source>
        <dbReference type="ARBA" id="ARBA00023136"/>
    </source>
</evidence>
<dbReference type="CDD" id="cd17502">
    <property type="entry name" value="MFS_Azr1_MDR_like"/>
    <property type="match status" value="1"/>
</dbReference>
<evidence type="ECO:0000259" key="8">
    <source>
        <dbReference type="PROSITE" id="PS50850"/>
    </source>
</evidence>
<protein>
    <recommendedName>
        <fullName evidence="8">Major facilitator superfamily (MFS) profile domain-containing protein</fullName>
    </recommendedName>
</protein>
<feature type="transmembrane region" description="Helical" evidence="7">
    <location>
        <begin position="125"/>
        <end position="145"/>
    </location>
</feature>
<feature type="transmembrane region" description="Helical" evidence="7">
    <location>
        <begin position="313"/>
        <end position="333"/>
    </location>
</feature>
<dbReference type="InterPro" id="IPR011701">
    <property type="entry name" value="MFS"/>
</dbReference>
<comment type="subcellular location">
    <subcellularLocation>
        <location evidence="1">Membrane</location>
        <topology evidence="1">Multi-pass membrane protein</topology>
    </subcellularLocation>
</comment>
<keyword evidence="3 7" id="KW-0812">Transmembrane</keyword>
<dbReference type="PROSITE" id="PS50850">
    <property type="entry name" value="MFS"/>
    <property type="match status" value="1"/>
</dbReference>
<feature type="transmembrane region" description="Helical" evidence="7">
    <location>
        <begin position="210"/>
        <end position="229"/>
    </location>
</feature>
<dbReference type="Gene3D" id="1.20.1720.10">
    <property type="entry name" value="Multidrug resistance protein D"/>
    <property type="match status" value="1"/>
</dbReference>
<dbReference type="SUPFAM" id="SSF103473">
    <property type="entry name" value="MFS general substrate transporter"/>
    <property type="match status" value="1"/>
</dbReference>
<feature type="transmembrane region" description="Helical" evidence="7">
    <location>
        <begin position="152"/>
        <end position="172"/>
    </location>
</feature>
<feature type="transmembrane region" description="Helical" evidence="7">
    <location>
        <begin position="387"/>
        <end position="408"/>
    </location>
</feature>
<dbReference type="FunFam" id="1.20.1250.20:FF:000196">
    <property type="entry name" value="MFS toxin efflux pump (AflT)"/>
    <property type="match status" value="1"/>
</dbReference>
<name>A0A1L9RTI6_ASPWE</name>
<dbReference type="PRINTS" id="PR01036">
    <property type="entry name" value="TCRTETB"/>
</dbReference>
<evidence type="ECO:0000256" key="7">
    <source>
        <dbReference type="SAM" id="Phobius"/>
    </source>
</evidence>
<dbReference type="STRING" id="1073089.A0A1L9RTI6"/>
<keyword evidence="4 7" id="KW-1133">Transmembrane helix</keyword>
<feature type="transmembrane region" description="Helical" evidence="7">
    <location>
        <begin position="85"/>
        <end position="105"/>
    </location>
</feature>
<dbReference type="InterPro" id="IPR036259">
    <property type="entry name" value="MFS_trans_sf"/>
</dbReference>
<sequence>MADTLKRNATWGETAGTVFHSKFPASEKEPSSPVSRQSMDRASTLVDFRAGSPRPPGYEDDDDIASLEFRESAKEREEYPESWKLVFITIGLCLCVFCTALDNTIMATAVPKITDQFNSLADVGWYGSAYLLTTCSLTLMFGKLYTFYSIKWIYLIALCIFELGSFICGVTPNSLGLILGRAVAGLGGAGLFSGSILIIRQTVPLQQRPIYTGLMTSMFGMAGVVGPLIGGALTDHVSWRWCFYINLPIGAVTALFIMTFFKAPKCIKERTSLRAQLACLDLPGTIFFLPAIVCVLLALQWGGVEYAWNDVRMVVLFVLFGVLISIFMGIQVWQGENATVPPRLIRNRNVWGSAFFTFCLGAAFFICTYYLPIWFQAIKGASATKSGIMNLPMILAVVICSVLSGYLVSAIGYYTPFMIVSSVLVSIGGGLLTTLQVDSGYATWIGYQALFGIGVGFGALQPFMVTQTALAAGDIPIATAFMMFSQGLGGAIFVSVGQNVFTNELVKNVTTYAPTVDAAKVAHTGATMLRDVVAPEALHSVLRAYDEAITNAFYVGVAISVISLYGPLFVEWISVRGRKIEPPTV</sequence>
<keyword evidence="10" id="KW-1185">Reference proteome</keyword>
<dbReference type="GeneID" id="63750137"/>
<proteinExistence type="inferred from homology"/>
<evidence type="ECO:0000256" key="2">
    <source>
        <dbReference type="ARBA" id="ARBA00007520"/>
    </source>
</evidence>
<dbReference type="PANTHER" id="PTHR23501">
    <property type="entry name" value="MAJOR FACILITATOR SUPERFAMILY"/>
    <property type="match status" value="1"/>
</dbReference>
<evidence type="ECO:0000256" key="3">
    <source>
        <dbReference type="ARBA" id="ARBA00022692"/>
    </source>
</evidence>
<feature type="transmembrane region" description="Helical" evidence="7">
    <location>
        <begin position="241"/>
        <end position="261"/>
    </location>
</feature>
<evidence type="ECO:0000256" key="4">
    <source>
        <dbReference type="ARBA" id="ARBA00022989"/>
    </source>
</evidence>
<dbReference type="FunFam" id="1.20.1720.10:FF:000012">
    <property type="entry name" value="MFS toxin efflux pump (AflT)"/>
    <property type="match status" value="1"/>
</dbReference>
<feature type="transmembrane region" description="Helical" evidence="7">
    <location>
        <begin position="441"/>
        <end position="463"/>
    </location>
</feature>
<dbReference type="Gene3D" id="1.20.1250.20">
    <property type="entry name" value="MFS general substrate transporter like domains"/>
    <property type="match status" value="1"/>
</dbReference>
<evidence type="ECO:0000256" key="1">
    <source>
        <dbReference type="ARBA" id="ARBA00004141"/>
    </source>
</evidence>
<dbReference type="VEuPathDB" id="FungiDB:ASPWEDRAFT_35745"/>
<keyword evidence="5 7" id="KW-0472">Membrane</keyword>